<keyword evidence="6 13" id="KW-0240">DNA-directed RNA polymerase</keyword>
<gene>
    <name evidence="19" type="ORF">PVP01_0935500</name>
</gene>
<evidence type="ECO:0000256" key="13">
    <source>
        <dbReference type="RuleBase" id="RU363031"/>
    </source>
</evidence>
<sequence>MLQSKQGASGRLGGASRVSKANGSVGATPSGSRSVGSRSVGSRPIGSRPPAAEAAAAAEAEDPKKINLKITEEEIKLHLKIIEALYPNMKPKVDRLINGTYNIFTRFLIQSHIDDYNSFVNVYIKNMPETIPVLEFSPNLNTYATQNFNRKSTDSIKFYVSDIKIKNPVLKNDKGETRNDYPYLCKLSARTYEGEITLKINKKTNDEIISTTVSAGYIPVMVLSNLCNLSSLNKKMLPQKGEDESLLGGFFVVSGHLKVIRYVIHPKYNTILLNEENKVHMNCLLNDNSVYVNFLSCPKFDFFTYGARYQNSVMAVPLHVILLLLSPIKKKSYLFNKMKMGIKNENAVKYIEQYIQSIFIKNGLNEKEVFEKYNLKYLGSSSYFRKGIFRYSIVSDEKKGRSILKYVILPHIQSYSEKFETVCMMFKTLIYSKFKLIARINKDSLENHAVTTCSHLLSNLLKEQIVTCLSRLAFRYSRSFYKFYEKKYDSFKVTVKQIYLRYKEMVMDELDEQHLNAVPLQGDDSDVVKSADSGNQRAMSHKSEAAKKLKSIFIGEKEKLFSSVESYVRELYNDNHLFIEIAKSFTSLSMPIIFFFKTGNIASENIGYQQKSGWVIGADEINSLRFITNFRAIHRGCFFQDVKVLSPRKLLGESWGFICPVHTPDGSPCGLLNHLSQFSYVHNSASNESHKLNIKLYLKKIGVNVNLDDTSGIPTIYEDQTIPIVVDSVPITYISEQDFSRVVYKLKYAKNHNLYSLKAYFEINAYLNEPLLMNSIIINTFPGRLIRPLFNLKMKCIEYISPSYQPYVAIAINYEDIRKNNLARKMLRMKERLVGSKKGTQKKMTIKEQYLLHARRKKLASSAKGSALQGSSVVEGRPGESESAISRKVLQLLEDGESDKGDRTDGREERDDGETDRTGGGTDRSGGEDDYVSSSNYDSSGDDSCGEGSDGRSVGRSDFRGDAAQLQRGPPTAYTDSDENANLDIYEQMPQKFEYMELKETSFLSFLGSLTPFSDHNQSPRNIYQCQMLKQTMGIQSLNMMYTFTNKIYRMITPQFPLVVTRDYELYGVDNFPSGTNAVVAILAYTGYDMEDALIINKSSAERGIFRTHIYKTEIIDLEKNHGRGEFTLGNNVRYTNSSVGSNANGANGTNGTNGNNSGKSNLKFQYEHMGKMLNKDGLPRVQQKIVELNPLYSYINKANELTVYEKFKGHGEYYVDCVTNYKSTRNQIAIVRLRTTRPPLVGDKFASRHGQKGVVSRLFPHEDMPFSESGIVPDVIFNPHGIPSRMTIGMLIESICGKAACIYGKRIDATPFRKYTQQRSFDNEWIDNCGVKGFLEGKNRGNNGGKKEGEKSSSAHDVNRSHKRKKKSDPPKGETQKNAKANITYDEKIDYFAKLLLNKGYDYYGTELLYSGIYGVPLQAHIFFGVIYYQRLRHMAYDKAQVRRTGPICNLTHQPLKGKKKHGGIRLGEMERDGLISHGCSFIINERFLMNSDGHECFVCPQCGLILSPIMQFTCSGEMVKGRSIGGKSKMAVCKSCGVSCKIVYVPYVLRYLLNELICLNVTIRLNIKSVESMFDMK</sequence>
<feature type="compositionally biased region" description="Low complexity" evidence="14">
    <location>
        <begin position="29"/>
        <end position="58"/>
    </location>
</feature>
<dbReference type="VEuPathDB" id="PlasmoDB:PVP01_0935500"/>
<dbReference type="VEuPathDB" id="PlasmoDB:PVX_092345"/>
<dbReference type="Gene3D" id="2.40.50.150">
    <property type="match status" value="1"/>
</dbReference>
<feature type="domain" description="DNA-directed RNA polymerase subunit 2 hybrid-binding" evidence="15">
    <location>
        <begin position="1009"/>
        <end position="1462"/>
    </location>
</feature>
<accession>A0A564ZXB5</accession>
<organism evidence="19 20">
    <name type="scientific">Plasmodium vivax</name>
    <name type="common">malaria parasite P. vivax</name>
    <dbReference type="NCBI Taxonomy" id="5855"/>
    <lineage>
        <taxon>Eukaryota</taxon>
        <taxon>Sar</taxon>
        <taxon>Alveolata</taxon>
        <taxon>Apicomplexa</taxon>
        <taxon>Aconoidasida</taxon>
        <taxon>Haemosporida</taxon>
        <taxon>Plasmodiidae</taxon>
        <taxon>Plasmodium</taxon>
        <taxon>Plasmodium (Plasmodium)</taxon>
    </lineage>
</organism>
<dbReference type="PANTHER" id="PTHR20856">
    <property type="entry name" value="DNA-DIRECTED RNA POLYMERASE I SUBUNIT 2"/>
    <property type="match status" value="1"/>
</dbReference>
<feature type="region of interest" description="Disordered" evidence="14">
    <location>
        <begin position="1140"/>
        <end position="1161"/>
    </location>
</feature>
<dbReference type="GO" id="GO:0032549">
    <property type="term" value="F:ribonucleoside binding"/>
    <property type="evidence" value="ECO:0007669"/>
    <property type="project" value="InterPro"/>
</dbReference>
<dbReference type="FunFam" id="2.40.270.10:FF:000006">
    <property type="entry name" value="DNA-directed RNA polymerase subunit beta"/>
    <property type="match status" value="1"/>
</dbReference>
<dbReference type="Gene3D" id="3.90.1800.10">
    <property type="entry name" value="RNA polymerase alpha subunit dimerisation domain"/>
    <property type="match status" value="1"/>
</dbReference>
<dbReference type="FunFam" id="2.40.270.10:FF:000012">
    <property type="entry name" value="DNA-directed RNA polymerase subunit beta"/>
    <property type="match status" value="1"/>
</dbReference>
<comment type="similarity">
    <text evidence="3 13">Belongs to the RNA polymerase beta chain family.</text>
</comment>
<evidence type="ECO:0000256" key="2">
    <source>
        <dbReference type="ARBA" id="ARBA00004467"/>
    </source>
</evidence>
<evidence type="ECO:0000259" key="16">
    <source>
        <dbReference type="Pfam" id="PF04560"/>
    </source>
</evidence>
<dbReference type="Gene3D" id="3.90.1110.10">
    <property type="entry name" value="RNA polymerase Rpb2, domain 2"/>
    <property type="match status" value="1"/>
</dbReference>
<evidence type="ECO:0000256" key="4">
    <source>
        <dbReference type="ARBA" id="ARBA00012418"/>
    </source>
</evidence>
<dbReference type="Pfam" id="PF04565">
    <property type="entry name" value="RNA_pol_Rpb2_3"/>
    <property type="match status" value="1"/>
</dbReference>
<comment type="subunit">
    <text evidence="12">In plastids the minimal PEP RNA polymerase catalytic core is composed of four subunits: alpha, beta, beta', and beta''. When a (nuclear-encoded) sigma factor is associated with the core the holoenzyme is formed, which can initiate transcription.</text>
</comment>
<feature type="compositionally biased region" description="Basic and acidic residues" evidence="14">
    <location>
        <begin position="949"/>
        <end position="961"/>
    </location>
</feature>
<keyword evidence="9 13" id="KW-0548">Nucleotidyltransferase</keyword>
<evidence type="ECO:0000256" key="1">
    <source>
        <dbReference type="ARBA" id="ARBA00004026"/>
    </source>
</evidence>
<feature type="compositionally biased region" description="Basic and acidic residues" evidence="14">
    <location>
        <begin position="898"/>
        <end position="910"/>
    </location>
</feature>
<keyword evidence="7" id="KW-0934">Plastid</keyword>
<comment type="subcellular location">
    <subcellularLocation>
        <location evidence="2">Plastid</location>
        <location evidence="2">Apicoplast</location>
    </subcellularLocation>
</comment>
<dbReference type="Gene3D" id="2.40.270.10">
    <property type="entry name" value="DNA-directed RNA polymerase, subunit 2, domain 6"/>
    <property type="match status" value="2"/>
</dbReference>
<dbReference type="InterPro" id="IPR007644">
    <property type="entry name" value="RNA_pol_bsu_protrusion"/>
</dbReference>
<dbReference type="GO" id="GO:0006351">
    <property type="term" value="P:DNA-templated transcription"/>
    <property type="evidence" value="ECO:0007669"/>
    <property type="project" value="InterPro"/>
</dbReference>
<dbReference type="GO" id="GO:0000428">
    <property type="term" value="C:DNA-directed RNA polymerase complex"/>
    <property type="evidence" value="ECO:0007669"/>
    <property type="project" value="UniProtKB-KW"/>
</dbReference>
<feature type="region of interest" description="Disordered" evidence="14">
    <location>
        <begin position="1338"/>
        <end position="1381"/>
    </location>
</feature>
<dbReference type="Proteomes" id="UP000220605">
    <property type="component" value="Chromosome 9"/>
</dbReference>
<feature type="domain" description="RNA polymerase Rpb2" evidence="18">
    <location>
        <begin position="618"/>
        <end position="681"/>
    </location>
</feature>
<feature type="compositionally biased region" description="Basic and acidic residues" evidence="14">
    <location>
        <begin position="1369"/>
        <end position="1378"/>
    </location>
</feature>
<dbReference type="Pfam" id="PF00562">
    <property type="entry name" value="RNA_pol_Rpb2_6"/>
    <property type="match status" value="1"/>
</dbReference>
<name>A0A564ZXB5_PLAVI</name>
<feature type="domain" description="RNA polymerase Rpb2" evidence="16">
    <location>
        <begin position="1464"/>
        <end position="1568"/>
    </location>
</feature>
<dbReference type="CDD" id="cd00653">
    <property type="entry name" value="RNA_pol_B_RPB2"/>
    <property type="match status" value="1"/>
</dbReference>
<dbReference type="PROSITE" id="PS01166">
    <property type="entry name" value="RNA_POL_BETA"/>
    <property type="match status" value="1"/>
</dbReference>
<dbReference type="GO" id="GO:0020011">
    <property type="term" value="C:apicoplast"/>
    <property type="evidence" value="ECO:0007669"/>
    <property type="project" value="UniProtKB-SubCell"/>
</dbReference>
<dbReference type="GO" id="GO:0003677">
    <property type="term" value="F:DNA binding"/>
    <property type="evidence" value="ECO:0007669"/>
    <property type="project" value="InterPro"/>
</dbReference>
<dbReference type="SUPFAM" id="SSF64484">
    <property type="entry name" value="beta and beta-prime subunits of DNA dependent RNA-polymerase"/>
    <property type="match status" value="1"/>
</dbReference>
<proteinExistence type="inferred from homology"/>
<protein>
    <recommendedName>
        <fullName evidence="5 13">DNA-directed RNA polymerase subunit beta</fullName>
        <ecNumber evidence="4 13">2.7.7.6</ecNumber>
    </recommendedName>
</protein>
<dbReference type="InterPro" id="IPR007645">
    <property type="entry name" value="RNA_pol_Rpb2_3"/>
</dbReference>
<feature type="compositionally biased region" description="Basic and acidic residues" evidence="14">
    <location>
        <begin position="1338"/>
        <end position="1361"/>
    </location>
</feature>
<evidence type="ECO:0000256" key="12">
    <source>
        <dbReference type="ARBA" id="ARBA00026088"/>
    </source>
</evidence>
<evidence type="ECO:0000259" key="15">
    <source>
        <dbReference type="Pfam" id="PF00562"/>
    </source>
</evidence>
<evidence type="ECO:0000259" key="18">
    <source>
        <dbReference type="Pfam" id="PF04565"/>
    </source>
</evidence>
<keyword evidence="11 13" id="KW-0804">Transcription</keyword>
<dbReference type="GO" id="GO:0003899">
    <property type="term" value="F:DNA-directed RNA polymerase activity"/>
    <property type="evidence" value="ECO:0007669"/>
    <property type="project" value="UniProtKB-EC"/>
</dbReference>
<comment type="function">
    <text evidence="1 13">DNA-dependent RNA polymerase catalyzes the transcription of DNA into RNA using the four ribonucleoside triphosphates as substrates.</text>
</comment>
<dbReference type="InterPro" id="IPR007641">
    <property type="entry name" value="RNA_pol_Rpb2_7"/>
</dbReference>
<dbReference type="Pfam" id="PF04560">
    <property type="entry name" value="RNA_pol_Rpb2_7"/>
    <property type="match status" value="1"/>
</dbReference>
<dbReference type="EMBL" id="LT635620">
    <property type="protein sequence ID" value="VUZ96020.1"/>
    <property type="molecule type" value="Genomic_DNA"/>
</dbReference>
<evidence type="ECO:0000256" key="5">
    <source>
        <dbReference type="ARBA" id="ARBA00021955"/>
    </source>
</evidence>
<dbReference type="InterPro" id="IPR037034">
    <property type="entry name" value="RNA_pol_Rpb2_2_sf"/>
</dbReference>
<dbReference type="InterPro" id="IPR014724">
    <property type="entry name" value="RNA_pol_RPB2_OB-fold"/>
</dbReference>
<dbReference type="Pfam" id="PF04563">
    <property type="entry name" value="RNA_pol_Rpb2_1"/>
    <property type="match status" value="1"/>
</dbReference>
<dbReference type="InterPro" id="IPR037033">
    <property type="entry name" value="DNA-dir_RNAP_su2_hyb_sf"/>
</dbReference>
<evidence type="ECO:0000256" key="11">
    <source>
        <dbReference type="ARBA" id="ARBA00023163"/>
    </source>
</evidence>
<evidence type="ECO:0000256" key="9">
    <source>
        <dbReference type="ARBA" id="ARBA00022695"/>
    </source>
</evidence>
<dbReference type="InterPro" id="IPR007120">
    <property type="entry name" value="DNA-dir_RNAP_su2_dom"/>
</dbReference>
<comment type="catalytic activity">
    <reaction evidence="13">
        <text>RNA(n) + a ribonucleoside 5'-triphosphate = RNA(n+1) + diphosphate</text>
        <dbReference type="Rhea" id="RHEA:21248"/>
        <dbReference type="Rhea" id="RHEA-COMP:14527"/>
        <dbReference type="Rhea" id="RHEA-COMP:17342"/>
        <dbReference type="ChEBI" id="CHEBI:33019"/>
        <dbReference type="ChEBI" id="CHEBI:61557"/>
        <dbReference type="ChEBI" id="CHEBI:140395"/>
        <dbReference type="EC" id="2.7.7.6"/>
    </reaction>
</comment>
<feature type="region of interest" description="Disordered" evidence="14">
    <location>
        <begin position="862"/>
        <end position="981"/>
    </location>
</feature>
<evidence type="ECO:0000256" key="7">
    <source>
        <dbReference type="ARBA" id="ARBA00022640"/>
    </source>
</evidence>
<dbReference type="Gene3D" id="3.90.1100.10">
    <property type="match status" value="1"/>
</dbReference>
<dbReference type="VEuPathDB" id="PlasmoDB:PVW1_090040000"/>
<dbReference type="InterPro" id="IPR007121">
    <property type="entry name" value="RNA_pol_bsu_CS"/>
</dbReference>
<dbReference type="EC" id="2.7.7.6" evidence="4 13"/>
<evidence type="ECO:0000256" key="14">
    <source>
        <dbReference type="SAM" id="MobiDB-lite"/>
    </source>
</evidence>
<evidence type="ECO:0000256" key="8">
    <source>
        <dbReference type="ARBA" id="ARBA00022679"/>
    </source>
</evidence>
<keyword evidence="10" id="KW-0933">Apicoplast</keyword>
<evidence type="ECO:0000256" key="3">
    <source>
        <dbReference type="ARBA" id="ARBA00006835"/>
    </source>
</evidence>
<dbReference type="InterPro" id="IPR015712">
    <property type="entry name" value="DNA-dir_RNA_pol_su2"/>
</dbReference>
<feature type="domain" description="RNA polymerase beta subunit protrusion" evidence="17">
    <location>
        <begin position="108"/>
        <end position="474"/>
    </location>
</feature>
<evidence type="ECO:0000256" key="6">
    <source>
        <dbReference type="ARBA" id="ARBA00022478"/>
    </source>
</evidence>
<dbReference type="OrthoDB" id="10248617at2759"/>
<dbReference type="VEuPathDB" id="PlasmoDB:PVPAM_090039600"/>
<evidence type="ECO:0000256" key="10">
    <source>
        <dbReference type="ARBA" id="ARBA00022887"/>
    </source>
</evidence>
<evidence type="ECO:0000259" key="17">
    <source>
        <dbReference type="Pfam" id="PF04563"/>
    </source>
</evidence>
<keyword evidence="8 13" id="KW-0808">Transferase</keyword>
<feature type="region of interest" description="Disordered" evidence="14">
    <location>
        <begin position="1"/>
        <end position="58"/>
    </location>
</feature>
<evidence type="ECO:0000313" key="20">
    <source>
        <dbReference type="Proteomes" id="UP000220605"/>
    </source>
</evidence>
<evidence type="ECO:0000313" key="19">
    <source>
        <dbReference type="EMBL" id="VUZ96020.1"/>
    </source>
</evidence>
<reference evidence="20" key="1">
    <citation type="submission" date="2016-07" db="EMBL/GenBank/DDBJ databases">
        <authorList>
            <consortium name="Pathogen Informatics"/>
        </authorList>
    </citation>
    <scope>NUCLEOTIDE SEQUENCE [LARGE SCALE GENOMIC DNA]</scope>
</reference>